<evidence type="ECO:0000259" key="1">
    <source>
        <dbReference type="Pfam" id="PF06259"/>
    </source>
</evidence>
<organism evidence="2 3">
    <name type="scientific">Rhodococcus zopfii</name>
    <dbReference type="NCBI Taxonomy" id="43772"/>
    <lineage>
        <taxon>Bacteria</taxon>
        <taxon>Bacillati</taxon>
        <taxon>Actinomycetota</taxon>
        <taxon>Actinomycetes</taxon>
        <taxon>Mycobacteriales</taxon>
        <taxon>Nocardiaceae</taxon>
        <taxon>Rhodococcus</taxon>
    </lineage>
</organism>
<dbReference type="Gene3D" id="3.40.50.1820">
    <property type="entry name" value="alpha/beta hydrolase"/>
    <property type="match status" value="1"/>
</dbReference>
<proteinExistence type="predicted"/>
<protein>
    <recommendedName>
        <fullName evidence="1">DUF1023 domain-containing protein</fullName>
    </recommendedName>
</protein>
<reference evidence="2 3" key="1">
    <citation type="submission" date="2019-10" db="EMBL/GenBank/DDBJ databases">
        <title>Draft Genome Assembly of Rhodococcus zopfii DSM44189.</title>
        <authorList>
            <person name="Sutton J.M."/>
            <person name="Akob D.M."/>
            <person name="Bushman T.J."/>
        </authorList>
    </citation>
    <scope>NUCLEOTIDE SEQUENCE [LARGE SCALE GENOMIC DNA]</scope>
    <source>
        <strain evidence="2 3">DSM 44189</strain>
    </source>
</reference>
<dbReference type="InterPro" id="IPR029058">
    <property type="entry name" value="AB_hydrolase_fold"/>
</dbReference>
<dbReference type="Proteomes" id="UP001275440">
    <property type="component" value="Unassembled WGS sequence"/>
</dbReference>
<evidence type="ECO:0000313" key="3">
    <source>
        <dbReference type="Proteomes" id="UP001275440"/>
    </source>
</evidence>
<gene>
    <name evidence="2" type="ORF">F8M49_00525</name>
</gene>
<keyword evidence="3" id="KW-1185">Reference proteome</keyword>
<comment type="caution">
    <text evidence="2">The sequence shown here is derived from an EMBL/GenBank/DDBJ whole genome shotgun (WGS) entry which is preliminary data.</text>
</comment>
<dbReference type="Pfam" id="PF06259">
    <property type="entry name" value="Abhydrolase_8"/>
    <property type="match status" value="1"/>
</dbReference>
<dbReference type="SUPFAM" id="SSF53474">
    <property type="entry name" value="alpha/beta-Hydrolases"/>
    <property type="match status" value="1"/>
</dbReference>
<accession>A0ABU3WJV4</accession>
<dbReference type="EMBL" id="WBMO01000001">
    <property type="protein sequence ID" value="MDV2474267.1"/>
    <property type="molecule type" value="Genomic_DNA"/>
</dbReference>
<evidence type="ECO:0000313" key="2">
    <source>
        <dbReference type="EMBL" id="MDV2474267.1"/>
    </source>
</evidence>
<feature type="domain" description="DUF1023" evidence="1">
    <location>
        <begin position="37"/>
        <end position="80"/>
    </location>
</feature>
<name>A0ABU3WJV4_9NOCA</name>
<sequence>MFSSSSRAAIRRVHSAVAASISPPFTTTSARFASFLIHGDAIDRSAHQLSAFVDEVLAESGAEKVDVLGHSLGTLVAAYWIRFLEGAAKVDRNVSLAPLWHGTDLIKGGGLVRDAQYAVCPACSEMHPDSDFIDRLHTAGPFVDSVAYTNILTERDTHTRR</sequence>
<dbReference type="InterPro" id="IPR010427">
    <property type="entry name" value="DUF1023"/>
</dbReference>